<feature type="transmembrane region" description="Helical" evidence="6">
    <location>
        <begin position="60"/>
        <end position="80"/>
    </location>
</feature>
<keyword evidence="3 6" id="KW-1133">Transmembrane helix</keyword>
<dbReference type="Proteomes" id="UP000198531">
    <property type="component" value="Unassembled WGS sequence"/>
</dbReference>
<dbReference type="OrthoDB" id="195948at2157"/>
<keyword evidence="8" id="KW-1185">Reference proteome</keyword>
<dbReference type="EMBL" id="FOYT01000003">
    <property type="protein sequence ID" value="SFR67305.1"/>
    <property type="molecule type" value="Genomic_DNA"/>
</dbReference>
<feature type="region of interest" description="Disordered" evidence="5">
    <location>
        <begin position="305"/>
        <end position="328"/>
    </location>
</feature>
<accession>A0A1I6IKP7</accession>
<feature type="region of interest" description="Disordered" evidence="5">
    <location>
        <begin position="1"/>
        <end position="32"/>
    </location>
</feature>
<feature type="transmembrane region" description="Helical" evidence="6">
    <location>
        <begin position="185"/>
        <end position="202"/>
    </location>
</feature>
<dbReference type="Gene3D" id="1.20.1080.10">
    <property type="entry name" value="Glycerol uptake facilitator protein"/>
    <property type="match status" value="1"/>
</dbReference>
<feature type="transmembrane region" description="Helical" evidence="6">
    <location>
        <begin position="133"/>
        <end position="157"/>
    </location>
</feature>
<dbReference type="GO" id="GO:0005886">
    <property type="term" value="C:plasma membrane"/>
    <property type="evidence" value="ECO:0007669"/>
    <property type="project" value="TreeGrafter"/>
</dbReference>
<dbReference type="InterPro" id="IPR023271">
    <property type="entry name" value="Aquaporin-like"/>
</dbReference>
<evidence type="ECO:0000256" key="6">
    <source>
        <dbReference type="SAM" id="Phobius"/>
    </source>
</evidence>
<dbReference type="Pfam" id="PF01226">
    <property type="entry name" value="Form_Nir_trans"/>
    <property type="match status" value="1"/>
</dbReference>
<feature type="transmembrane region" description="Helical" evidence="6">
    <location>
        <begin position="253"/>
        <end position="275"/>
    </location>
</feature>
<organism evidence="7 8">
    <name type="scientific">Halogeometricum rufum</name>
    <dbReference type="NCBI Taxonomy" id="553469"/>
    <lineage>
        <taxon>Archaea</taxon>
        <taxon>Methanobacteriati</taxon>
        <taxon>Methanobacteriota</taxon>
        <taxon>Stenosarchaea group</taxon>
        <taxon>Halobacteria</taxon>
        <taxon>Halobacteriales</taxon>
        <taxon>Haloferacaceae</taxon>
        <taxon>Halogeometricum</taxon>
    </lineage>
</organism>
<evidence type="ECO:0000256" key="5">
    <source>
        <dbReference type="SAM" id="MobiDB-lite"/>
    </source>
</evidence>
<keyword evidence="2 6" id="KW-0812">Transmembrane</keyword>
<feature type="transmembrane region" description="Helical" evidence="6">
    <location>
        <begin position="214"/>
        <end position="233"/>
    </location>
</feature>
<evidence type="ECO:0000256" key="2">
    <source>
        <dbReference type="ARBA" id="ARBA00022692"/>
    </source>
</evidence>
<evidence type="ECO:0000256" key="4">
    <source>
        <dbReference type="ARBA" id="ARBA00023136"/>
    </source>
</evidence>
<dbReference type="RefSeq" id="WP_089809825.1">
    <property type="nucleotide sequence ID" value="NZ_FOYT01000003.1"/>
</dbReference>
<evidence type="ECO:0000313" key="7">
    <source>
        <dbReference type="EMBL" id="SFR67305.1"/>
    </source>
</evidence>
<feature type="compositionally biased region" description="Low complexity" evidence="5">
    <location>
        <begin position="1"/>
        <end position="12"/>
    </location>
</feature>
<feature type="transmembrane region" description="Helical" evidence="6">
    <location>
        <begin position="92"/>
        <end position="112"/>
    </location>
</feature>
<keyword evidence="4 6" id="KW-0472">Membrane</keyword>
<comment type="subcellular location">
    <subcellularLocation>
        <location evidence="1">Membrane</location>
        <topology evidence="1">Multi-pass membrane protein</topology>
    </subcellularLocation>
</comment>
<dbReference type="PANTHER" id="PTHR30520:SF2">
    <property type="entry name" value="INNER MEMBRANE PROTEIN YFDC"/>
    <property type="match status" value="1"/>
</dbReference>
<name>A0A1I6IKP7_9EURY</name>
<dbReference type="PANTHER" id="PTHR30520">
    <property type="entry name" value="FORMATE TRANSPORTER-RELATED"/>
    <property type="match status" value="1"/>
</dbReference>
<sequence length="328" mass="34809">MSAPGAAAPRPANGHPDGDRARSGAPAAGKAVGDRFSTDEIFQRVVATADEEVGSESLRLYLSGLAAGFAITLTFFVYATTKAAFPDDTAGLVAPLLYPLGFVYIIMGRYQLYTENTLTPVTLVLTRVASVPSLFRVWVAVLAGNLTGALVGAFVLANTGVFSPAAAAAAVEIGARGVETPWWDLVFKAVFAGWLVAGLVWLEHAVRDSISRVVLIYLIIFTIPATGLYHIVVSSADTFYLVFTGNVDLFVGLWEFAVPVLVGNTIGGVFLVTLLNYGQTADPFPDGDGKRRRLGLREWLFSLQISAPESETPDPTGPERVAARGRGG</sequence>
<dbReference type="AlphaFoldDB" id="A0A1I6IKP7"/>
<evidence type="ECO:0000256" key="1">
    <source>
        <dbReference type="ARBA" id="ARBA00004141"/>
    </source>
</evidence>
<dbReference type="InterPro" id="IPR000292">
    <property type="entry name" value="For/NO2_transpt"/>
</dbReference>
<protein>
    <submittedName>
        <fullName evidence="7">Formate/nitrite transporter FocA, FNT family</fullName>
    </submittedName>
</protein>
<gene>
    <name evidence="7" type="ORF">SAMN04487947_3409</name>
</gene>
<evidence type="ECO:0000313" key="8">
    <source>
        <dbReference type="Proteomes" id="UP000198531"/>
    </source>
</evidence>
<proteinExistence type="predicted"/>
<reference evidence="8" key="1">
    <citation type="submission" date="2016-10" db="EMBL/GenBank/DDBJ databases">
        <authorList>
            <person name="Varghese N."/>
            <person name="Submissions S."/>
        </authorList>
    </citation>
    <scope>NUCLEOTIDE SEQUENCE [LARGE SCALE GENOMIC DNA]</scope>
    <source>
        <strain evidence="8">CGMCC 1.7736</strain>
    </source>
</reference>
<dbReference type="GO" id="GO:0015499">
    <property type="term" value="F:formate transmembrane transporter activity"/>
    <property type="evidence" value="ECO:0007669"/>
    <property type="project" value="TreeGrafter"/>
</dbReference>
<evidence type="ECO:0000256" key="3">
    <source>
        <dbReference type="ARBA" id="ARBA00022989"/>
    </source>
</evidence>
<dbReference type="STRING" id="553469.SAMN04487947_3409"/>